<evidence type="ECO:0000256" key="1">
    <source>
        <dbReference type="SAM" id="MobiDB-lite"/>
    </source>
</evidence>
<feature type="compositionally biased region" description="Basic and acidic residues" evidence="1">
    <location>
        <begin position="277"/>
        <end position="290"/>
    </location>
</feature>
<dbReference type="RefSeq" id="WP_118374096.1">
    <property type="nucleotide sequence ID" value="NZ_CP060632.1"/>
</dbReference>
<gene>
    <name evidence="2" type="ORF">H9Q76_10385</name>
</gene>
<dbReference type="KEGG" id="wcp:H9Q76_10385"/>
<reference evidence="2 3" key="1">
    <citation type="submission" date="2020-08" db="EMBL/GenBank/DDBJ databases">
        <authorList>
            <person name="Liu C."/>
            <person name="Sun Q."/>
        </authorList>
    </citation>
    <scope>NUCLEOTIDE SEQUENCE [LARGE SCALE GENOMIC DNA]</scope>
    <source>
        <strain evidence="2 3">NSJ-4</strain>
    </source>
</reference>
<feature type="region of interest" description="Disordered" evidence="1">
    <location>
        <begin position="15"/>
        <end position="57"/>
    </location>
</feature>
<accession>A0A7G9FKQ4</accession>
<dbReference type="Proteomes" id="UP000515819">
    <property type="component" value="Chromosome"/>
</dbReference>
<feature type="compositionally biased region" description="Low complexity" evidence="1">
    <location>
        <begin position="15"/>
        <end position="25"/>
    </location>
</feature>
<dbReference type="InterPro" id="IPR046097">
    <property type="entry name" value="DUF6033"/>
</dbReference>
<feature type="compositionally biased region" description="Polar residues" evidence="1">
    <location>
        <begin position="45"/>
        <end position="57"/>
    </location>
</feature>
<evidence type="ECO:0000313" key="3">
    <source>
        <dbReference type="Proteomes" id="UP000515819"/>
    </source>
</evidence>
<feature type="compositionally biased region" description="Basic and acidic residues" evidence="1">
    <location>
        <begin position="26"/>
        <end position="44"/>
    </location>
</feature>
<feature type="region of interest" description="Disordered" evidence="1">
    <location>
        <begin position="269"/>
        <end position="290"/>
    </location>
</feature>
<evidence type="ECO:0000313" key="2">
    <source>
        <dbReference type="EMBL" id="QNL99135.1"/>
    </source>
</evidence>
<feature type="region of interest" description="Disordered" evidence="1">
    <location>
        <begin position="197"/>
        <end position="244"/>
    </location>
</feature>
<sequence length="290" mass="32018">MANLYGVSAYQQTNSTWNNTRTNNTKTDRKNAEKTDAQKTETDSVKTTTFNPADTTGSLVPTTKNGYGTVIGNVELSDKAKDYYNKLKAKFGNMDFILVSKDMKSQVQANAAAYGNASKQVVLIDDEKIEKMATDESFRRKYEGIIAMSQAKLQEAKNSLTSSGASVNNFGMSVDANGKATFFATVEKAAKKKAEKKAAEKKAAQKKAEKAKDQKLAEKKAAEKKADEKRAEESKNEETTIADEKEYVQITAVSMEELIDKVSSYAYENSERNVLTESEKSVGQKFDFRG</sequence>
<organism evidence="2 3">
    <name type="scientific">Wujia chipingensis</name>
    <dbReference type="NCBI Taxonomy" id="2763670"/>
    <lineage>
        <taxon>Bacteria</taxon>
        <taxon>Bacillati</taxon>
        <taxon>Bacillota</taxon>
        <taxon>Clostridia</taxon>
        <taxon>Lachnospirales</taxon>
        <taxon>Lachnospiraceae</taxon>
        <taxon>Wujia</taxon>
    </lineage>
</organism>
<dbReference type="EMBL" id="CP060632">
    <property type="protein sequence ID" value="QNL99135.1"/>
    <property type="molecule type" value="Genomic_DNA"/>
</dbReference>
<keyword evidence="3" id="KW-1185">Reference proteome</keyword>
<dbReference type="AlphaFoldDB" id="A0A7G9FKQ4"/>
<protein>
    <submittedName>
        <fullName evidence="2">Uncharacterized protein</fullName>
    </submittedName>
</protein>
<name>A0A7G9FKQ4_9FIRM</name>
<proteinExistence type="predicted"/>
<dbReference type="Pfam" id="PF19498">
    <property type="entry name" value="DUF6033"/>
    <property type="match status" value="1"/>
</dbReference>